<dbReference type="EMBL" id="LBZL01000007">
    <property type="protein sequence ID" value="KKR70376.1"/>
    <property type="molecule type" value="Genomic_DNA"/>
</dbReference>
<comment type="caution">
    <text evidence="2">The sequence shown here is derived from an EMBL/GenBank/DDBJ whole genome shotgun (WGS) entry which is preliminary data.</text>
</comment>
<evidence type="ECO:0000256" key="1">
    <source>
        <dbReference type="SAM" id="Coils"/>
    </source>
</evidence>
<organism evidence="2 3">
    <name type="scientific">Candidatus Nomurabacteria bacterium GW2011_GWB1_40_7</name>
    <dbReference type="NCBI Taxonomy" id="1618744"/>
    <lineage>
        <taxon>Bacteria</taxon>
        <taxon>Candidatus Nomuraibacteriota</taxon>
    </lineage>
</organism>
<accession>A0A0G0T6L2</accession>
<gene>
    <name evidence="2" type="ORF">UU13_C0007G0017</name>
</gene>
<name>A0A0G0T6L2_9BACT</name>
<keyword evidence="1" id="KW-0175">Coiled coil</keyword>
<reference evidence="2 3" key="1">
    <citation type="journal article" date="2015" name="Nature">
        <title>rRNA introns, odd ribosomes, and small enigmatic genomes across a large radiation of phyla.</title>
        <authorList>
            <person name="Brown C.T."/>
            <person name="Hug L.A."/>
            <person name="Thomas B.C."/>
            <person name="Sharon I."/>
            <person name="Castelle C.J."/>
            <person name="Singh A."/>
            <person name="Wilkins M.J."/>
            <person name="Williams K.H."/>
            <person name="Banfield J.F."/>
        </authorList>
    </citation>
    <scope>NUCLEOTIDE SEQUENCE [LARGE SCALE GENOMIC DNA]</scope>
</reference>
<dbReference type="Proteomes" id="UP000034452">
    <property type="component" value="Unassembled WGS sequence"/>
</dbReference>
<feature type="coiled-coil region" evidence="1">
    <location>
        <begin position="57"/>
        <end position="116"/>
    </location>
</feature>
<proteinExistence type="predicted"/>
<evidence type="ECO:0000313" key="3">
    <source>
        <dbReference type="Proteomes" id="UP000034452"/>
    </source>
</evidence>
<dbReference type="AlphaFoldDB" id="A0A0G0T6L2"/>
<sequence>MVGKKFLMLQGGQTLSRREAFFEAPHLEEWKQTAIKNIKRHGYVGLVATIRTYFRFANFLKNKYQETKNKIKEIHIKRQRNMHPEKKEVSSFLKMVSEYKNKIRKIKERVKEEENL</sequence>
<evidence type="ECO:0000313" key="2">
    <source>
        <dbReference type="EMBL" id="KKR70376.1"/>
    </source>
</evidence>
<protein>
    <submittedName>
        <fullName evidence="2">Uncharacterized protein</fullName>
    </submittedName>
</protein>